<feature type="chain" id="PRO_5033223449" description="Chalcone isomerase domain-containing protein" evidence="1">
    <location>
        <begin position="27"/>
        <end position="254"/>
    </location>
</feature>
<dbReference type="PANTHER" id="PTHR47698">
    <property type="entry name" value="FATTY-ACID-BINDING PROTEIN 3, CHLOROPLASTIC"/>
    <property type="match status" value="1"/>
</dbReference>
<keyword evidence="5" id="KW-1185">Reference proteome</keyword>
<dbReference type="GO" id="GO:0016872">
    <property type="term" value="F:intramolecular lyase activity"/>
    <property type="evidence" value="ECO:0007669"/>
    <property type="project" value="InterPro"/>
</dbReference>
<evidence type="ECO:0000256" key="1">
    <source>
        <dbReference type="SAM" id="SignalP"/>
    </source>
</evidence>
<name>A0A0G4IZQ9_PLABS</name>
<dbReference type="SUPFAM" id="SSF54626">
    <property type="entry name" value="Chalcone isomerase"/>
    <property type="match status" value="1"/>
</dbReference>
<dbReference type="InterPro" id="IPR036298">
    <property type="entry name" value="Chalcone_isomerase_sf"/>
</dbReference>
<evidence type="ECO:0000313" key="3">
    <source>
        <dbReference type="EMBL" id="CEP00795.1"/>
    </source>
</evidence>
<evidence type="ECO:0000259" key="2">
    <source>
        <dbReference type="Pfam" id="PF16035"/>
    </source>
</evidence>
<dbReference type="AlphaFoldDB" id="A0A0G4IZQ9"/>
<dbReference type="PANTHER" id="PTHR47698:SF2">
    <property type="entry name" value="FATTY-ACID-BINDING PROTEIN 3, CHLOROPLASTIC"/>
    <property type="match status" value="1"/>
</dbReference>
<dbReference type="InterPro" id="IPR016087">
    <property type="entry name" value="Chalcone_isomerase"/>
</dbReference>
<feature type="signal peptide" evidence="1">
    <location>
        <begin position="1"/>
        <end position="26"/>
    </location>
</feature>
<evidence type="ECO:0000313" key="5">
    <source>
        <dbReference type="Proteomes" id="UP000039324"/>
    </source>
</evidence>
<keyword evidence="1" id="KW-0732">Signal</keyword>
<feature type="domain" description="Chalcone isomerase" evidence="2">
    <location>
        <begin position="110"/>
        <end position="221"/>
    </location>
</feature>
<protein>
    <recommendedName>
        <fullName evidence="2">Chalcone isomerase domain-containing protein</fullName>
    </recommendedName>
</protein>
<dbReference type="EMBL" id="OVEO01000011">
    <property type="protein sequence ID" value="SPQ99401.1"/>
    <property type="molecule type" value="Genomic_DNA"/>
</dbReference>
<organism evidence="3 5">
    <name type="scientific">Plasmodiophora brassicae</name>
    <name type="common">Clubroot disease agent</name>
    <dbReference type="NCBI Taxonomy" id="37360"/>
    <lineage>
        <taxon>Eukaryota</taxon>
        <taxon>Sar</taxon>
        <taxon>Rhizaria</taxon>
        <taxon>Endomyxa</taxon>
        <taxon>Phytomyxea</taxon>
        <taxon>Plasmodiophorida</taxon>
        <taxon>Plasmodiophoridae</taxon>
        <taxon>Plasmodiophora</taxon>
    </lineage>
</organism>
<accession>A0A0G4IZQ9</accession>
<proteinExistence type="predicted"/>
<evidence type="ECO:0000313" key="6">
    <source>
        <dbReference type="Proteomes" id="UP000290189"/>
    </source>
</evidence>
<geneLocation type="mitochondrion" evidence="4"/>
<gene>
    <name evidence="3" type="ORF">PBRA_008107</name>
    <name evidence="4" type="ORF">PLBR_LOCUS6616</name>
</gene>
<sequence>MVWGRWVRRAAAVAVGAASSSVGVAAEQRTREPVVEPWTGATFSPTCSCWAVRTPTACSRSNLVLVGVGARCMLDNCVLPIMRAYSLALYIDAGVVASEARTLEQAVFLDRWPVALKIVVNRTVSADHFSGGFRRSISKRVAADDDADVRGHLEVVVDAFKRRGMFLPGDEIVLTWSDDGALLVTISGEVVADVQCEALGRAVLHAYLGGNPISRRAKDSFESGWRDLIGASVDQVAVHADVSVQAKREDAVPA</sequence>
<dbReference type="EMBL" id="CDSF01000102">
    <property type="protein sequence ID" value="CEP00795.1"/>
    <property type="molecule type" value="Genomic_DNA"/>
</dbReference>
<evidence type="ECO:0000313" key="4">
    <source>
        <dbReference type="EMBL" id="SPQ99401.1"/>
    </source>
</evidence>
<dbReference type="InterPro" id="IPR016088">
    <property type="entry name" value="Chalcone_isomerase_3-sand"/>
</dbReference>
<dbReference type="Proteomes" id="UP000290189">
    <property type="component" value="Unassembled WGS sequence"/>
</dbReference>
<reference evidence="4 6" key="2">
    <citation type="submission" date="2018-03" db="EMBL/GenBank/DDBJ databases">
        <authorList>
            <person name="Fogelqvist J."/>
        </authorList>
    </citation>
    <scope>NUCLEOTIDE SEQUENCE [LARGE SCALE GENOMIC DNA]</scope>
</reference>
<dbReference type="OrthoDB" id="18193at2759"/>
<reference evidence="3 5" key="1">
    <citation type="submission" date="2015-02" db="EMBL/GenBank/DDBJ databases">
        <authorList>
            <person name="Chooi Y.-H."/>
        </authorList>
    </citation>
    <scope>NUCLEOTIDE SEQUENCE [LARGE SCALE GENOMIC DNA]</scope>
    <source>
        <strain evidence="3">E3</strain>
    </source>
</reference>
<dbReference type="Gene3D" id="3.50.70.10">
    <property type="match status" value="1"/>
</dbReference>
<dbReference type="Pfam" id="PF16035">
    <property type="entry name" value="Chalcone_2"/>
    <property type="match status" value="1"/>
</dbReference>
<dbReference type="Proteomes" id="UP000039324">
    <property type="component" value="Unassembled WGS sequence"/>
</dbReference>
<keyword evidence="4" id="KW-0496">Mitochondrion</keyword>